<evidence type="ECO:0000313" key="2">
    <source>
        <dbReference type="EMBL" id="CCE33061.1"/>
    </source>
</evidence>
<feature type="region of interest" description="Disordered" evidence="1">
    <location>
        <begin position="1"/>
        <end position="46"/>
    </location>
</feature>
<protein>
    <submittedName>
        <fullName evidence="2">Uncharacterized protein</fullName>
    </submittedName>
</protein>
<dbReference type="Proteomes" id="UP000016801">
    <property type="component" value="Unassembled WGS sequence"/>
</dbReference>
<gene>
    <name evidence="2" type="ORF">CPUR_06984</name>
</gene>
<keyword evidence="3" id="KW-1185">Reference proteome</keyword>
<evidence type="ECO:0000313" key="3">
    <source>
        <dbReference type="Proteomes" id="UP000016801"/>
    </source>
</evidence>
<proteinExistence type="predicted"/>
<comment type="caution">
    <text evidence="2">The sequence shown here is derived from an EMBL/GenBank/DDBJ whole genome shotgun (WGS) entry which is preliminary data.</text>
</comment>
<organism evidence="2 3">
    <name type="scientific">Claviceps purpurea (strain 20.1)</name>
    <name type="common">Ergot fungus</name>
    <name type="synonym">Sphacelia segetum</name>
    <dbReference type="NCBI Taxonomy" id="1111077"/>
    <lineage>
        <taxon>Eukaryota</taxon>
        <taxon>Fungi</taxon>
        <taxon>Dikarya</taxon>
        <taxon>Ascomycota</taxon>
        <taxon>Pezizomycotina</taxon>
        <taxon>Sordariomycetes</taxon>
        <taxon>Hypocreomycetidae</taxon>
        <taxon>Hypocreales</taxon>
        <taxon>Clavicipitaceae</taxon>
        <taxon>Claviceps</taxon>
    </lineage>
</organism>
<dbReference type="OrthoDB" id="10506394at2759"/>
<name>M1W3V7_CLAP2</name>
<dbReference type="AlphaFoldDB" id="M1W3V7"/>
<dbReference type="VEuPathDB" id="FungiDB:CPUR_06984"/>
<dbReference type="EMBL" id="CAGA01000051">
    <property type="protein sequence ID" value="CCE33061.1"/>
    <property type="molecule type" value="Genomic_DNA"/>
</dbReference>
<sequence length="263" mass="28784">MDDETWIAAGQPYGDGSTSGNEQVRAEQNNSQGAGGGTLGEAKAHPSREIYSVLPIGDKDYGVMDTAEASNHGLCHWSADKGLMTIDLGVDEVLCSDPRTPTPDSCALAIQNSPRTVTIPYGPFTDEEYNAIERFPHEEDTSDDEVHNPTVVGSQWNVGHKGGDYRYNAQNIIDIMFHPSINSAAAIQMLHNRNSIRDRIRIKWIPRSAVESIDHIHTEFFLDFSSIIGRPGEAISKLGCPLSESIPMPFSNWCDKGSILGLN</sequence>
<dbReference type="HOGENOM" id="CLU_1057697_0_0_1"/>
<reference evidence="2 3" key="1">
    <citation type="journal article" date="2013" name="PLoS Genet.">
        <title>Plant-symbiotic fungi as chemical engineers: Multi-genome analysis of the Clavicipitaceae reveals dynamics of alkaloid loci.</title>
        <authorList>
            <person name="Schardl C.L."/>
            <person name="Young C.A."/>
            <person name="Hesse U."/>
            <person name="Amyotte S.G."/>
            <person name="Andreeva K."/>
            <person name="Calie P.J."/>
            <person name="Fleetwood D.J."/>
            <person name="Haws D.C."/>
            <person name="Moore N."/>
            <person name="Oeser B."/>
            <person name="Panaccione D.G."/>
            <person name="Schweri K.K."/>
            <person name="Voisey C.R."/>
            <person name="Farman M.L."/>
            <person name="Jaromczyk J.W."/>
            <person name="Roe B.A."/>
            <person name="O'Sullivan D.M."/>
            <person name="Scott B."/>
            <person name="Tudzynski P."/>
            <person name="An Z."/>
            <person name="Arnaoudova E.G."/>
            <person name="Bullock C.T."/>
            <person name="Charlton N.D."/>
            <person name="Chen L."/>
            <person name="Cox M."/>
            <person name="Dinkins R.D."/>
            <person name="Florea S."/>
            <person name="Glenn A.E."/>
            <person name="Gordon A."/>
            <person name="Gueldener U."/>
            <person name="Harris D.R."/>
            <person name="Hollin W."/>
            <person name="Jaromczyk J."/>
            <person name="Johnson R.D."/>
            <person name="Khan A.K."/>
            <person name="Leistner E."/>
            <person name="Leuchtmann A."/>
            <person name="Li C."/>
            <person name="Liu J."/>
            <person name="Liu J."/>
            <person name="Liu M."/>
            <person name="Mace W."/>
            <person name="Machado C."/>
            <person name="Nagabhyru P."/>
            <person name="Pan J."/>
            <person name="Schmid J."/>
            <person name="Sugawara K."/>
            <person name="Steiner U."/>
            <person name="Takach J.E."/>
            <person name="Tanaka E."/>
            <person name="Webb J.S."/>
            <person name="Wilson E.V."/>
            <person name="Wiseman J.L."/>
            <person name="Yoshida R."/>
            <person name="Zeng Z."/>
        </authorList>
    </citation>
    <scope>NUCLEOTIDE SEQUENCE [LARGE SCALE GENOMIC DNA]</scope>
    <source>
        <strain evidence="2 3">20.1</strain>
    </source>
</reference>
<accession>M1W3V7</accession>
<feature type="compositionally biased region" description="Polar residues" evidence="1">
    <location>
        <begin position="16"/>
        <end position="32"/>
    </location>
</feature>
<evidence type="ECO:0000256" key="1">
    <source>
        <dbReference type="SAM" id="MobiDB-lite"/>
    </source>
</evidence>